<dbReference type="InterPro" id="IPR002734">
    <property type="entry name" value="RibDG_C"/>
</dbReference>
<dbReference type="OrthoDB" id="5243299at2"/>
<dbReference type="SUPFAM" id="SSF53597">
    <property type="entry name" value="Dihydrofolate reductase-like"/>
    <property type="match status" value="1"/>
</dbReference>
<dbReference type="PANTHER" id="PTHR38011">
    <property type="entry name" value="DIHYDROFOLATE REDUCTASE FAMILY PROTEIN (AFU_ORTHOLOGUE AFUA_8G06820)"/>
    <property type="match status" value="1"/>
</dbReference>
<proteinExistence type="predicted"/>
<accession>A0A4R6K042</accession>
<evidence type="ECO:0000256" key="1">
    <source>
        <dbReference type="ARBA" id="ARBA00005104"/>
    </source>
</evidence>
<dbReference type="InterPro" id="IPR050765">
    <property type="entry name" value="Riboflavin_Biosynth_HTPR"/>
</dbReference>
<dbReference type="EMBL" id="SNWR01000001">
    <property type="protein sequence ID" value="TDO40926.1"/>
    <property type="molecule type" value="Genomic_DNA"/>
</dbReference>
<keyword evidence="6" id="KW-1185">Reference proteome</keyword>
<dbReference type="InterPro" id="IPR024072">
    <property type="entry name" value="DHFR-like_dom_sf"/>
</dbReference>
<name>A0A4R6K042_9ACTN</name>
<gene>
    <name evidence="5" type="ORF">C8E87_4647</name>
</gene>
<reference evidence="5 6" key="1">
    <citation type="submission" date="2019-03" db="EMBL/GenBank/DDBJ databases">
        <title>Sequencing the genomes of 1000 actinobacteria strains.</title>
        <authorList>
            <person name="Klenk H.-P."/>
        </authorList>
    </citation>
    <scope>NUCLEOTIDE SEQUENCE [LARGE SCALE GENOMIC DNA]</scope>
    <source>
        <strain evidence="5 6">DSM 43805</strain>
    </source>
</reference>
<sequence length="232" mass="24698">MTSFPVWPSTADGLVELYPRNPAPALRMNFIASADGAVTVDGLSGGLHGPGDKEIFDSLRMVCDALVVAAGTVRAENYDALRLTEPARRWRLAHGLAEFPLMVIVSRSLEFDLDQLVFSDAPVRPIVVTTGPARDLGDAAEVLAVDDLGAAVRELHARGATQLLCEGGPSLFGSMIEADLVDELCLTVSPLLVGGGAGRISAGPVTPPRRLSLRHVLTLDDMLFLRYVRQGS</sequence>
<comment type="pathway">
    <text evidence="1">Cofactor biosynthesis; riboflavin biosynthesis.</text>
</comment>
<keyword evidence="3" id="KW-0560">Oxidoreductase</keyword>
<dbReference type="Pfam" id="PF01872">
    <property type="entry name" value="RibD_C"/>
    <property type="match status" value="1"/>
</dbReference>
<evidence type="ECO:0000259" key="4">
    <source>
        <dbReference type="Pfam" id="PF01872"/>
    </source>
</evidence>
<dbReference type="GO" id="GO:0008703">
    <property type="term" value="F:5-amino-6-(5-phosphoribosylamino)uracil reductase activity"/>
    <property type="evidence" value="ECO:0007669"/>
    <property type="project" value="InterPro"/>
</dbReference>
<organism evidence="5 6">
    <name type="scientific">Paractinoplanes brasiliensis</name>
    <dbReference type="NCBI Taxonomy" id="52695"/>
    <lineage>
        <taxon>Bacteria</taxon>
        <taxon>Bacillati</taxon>
        <taxon>Actinomycetota</taxon>
        <taxon>Actinomycetes</taxon>
        <taxon>Micromonosporales</taxon>
        <taxon>Micromonosporaceae</taxon>
        <taxon>Paractinoplanes</taxon>
    </lineage>
</organism>
<keyword evidence="2" id="KW-0521">NADP</keyword>
<dbReference type="PANTHER" id="PTHR38011:SF7">
    <property type="entry name" value="2,5-DIAMINO-6-RIBOSYLAMINO-4(3H)-PYRIMIDINONE 5'-PHOSPHATE REDUCTASE"/>
    <property type="match status" value="1"/>
</dbReference>
<evidence type="ECO:0000313" key="6">
    <source>
        <dbReference type="Proteomes" id="UP000294901"/>
    </source>
</evidence>
<evidence type="ECO:0000256" key="2">
    <source>
        <dbReference type="ARBA" id="ARBA00022857"/>
    </source>
</evidence>
<comment type="caution">
    <text evidence="5">The sequence shown here is derived from an EMBL/GenBank/DDBJ whole genome shotgun (WGS) entry which is preliminary data.</text>
</comment>
<dbReference type="AlphaFoldDB" id="A0A4R6K042"/>
<feature type="domain" description="Bacterial bifunctional deaminase-reductase C-terminal" evidence="4">
    <location>
        <begin position="24"/>
        <end position="221"/>
    </location>
</feature>
<evidence type="ECO:0000313" key="5">
    <source>
        <dbReference type="EMBL" id="TDO40926.1"/>
    </source>
</evidence>
<dbReference type="Proteomes" id="UP000294901">
    <property type="component" value="Unassembled WGS sequence"/>
</dbReference>
<evidence type="ECO:0000256" key="3">
    <source>
        <dbReference type="ARBA" id="ARBA00023002"/>
    </source>
</evidence>
<protein>
    <submittedName>
        <fullName evidence="5">Riboflavin biosynthesis pyrimidine reductase</fullName>
    </submittedName>
</protein>
<dbReference type="Gene3D" id="3.40.430.10">
    <property type="entry name" value="Dihydrofolate Reductase, subunit A"/>
    <property type="match status" value="1"/>
</dbReference>
<dbReference type="GO" id="GO:0009231">
    <property type="term" value="P:riboflavin biosynthetic process"/>
    <property type="evidence" value="ECO:0007669"/>
    <property type="project" value="InterPro"/>
</dbReference>